<dbReference type="GeneID" id="80818022"/>
<evidence type="ECO:0000313" key="3">
    <source>
        <dbReference type="Proteomes" id="UP000182932"/>
    </source>
</evidence>
<keyword evidence="1" id="KW-0812">Transmembrane</keyword>
<name>A0A975ZN24_9RHOB</name>
<reference evidence="2 3" key="1">
    <citation type="submission" date="2016-10" db="EMBL/GenBank/DDBJ databases">
        <authorList>
            <person name="Varghese N."/>
            <person name="Submissions S."/>
        </authorList>
    </citation>
    <scope>NUCLEOTIDE SEQUENCE [LARGE SCALE GENOMIC DNA]</scope>
    <source>
        <strain evidence="2 3">FF3</strain>
    </source>
</reference>
<keyword evidence="3" id="KW-1185">Reference proteome</keyword>
<dbReference type="Proteomes" id="UP000182932">
    <property type="component" value="Unassembled WGS sequence"/>
</dbReference>
<dbReference type="AlphaFoldDB" id="A0A975ZN24"/>
<keyword evidence="1" id="KW-1133">Transmembrane helix</keyword>
<feature type="transmembrane region" description="Helical" evidence="1">
    <location>
        <begin position="39"/>
        <end position="60"/>
    </location>
</feature>
<sequence>MYHRSHDRPVGRAPDYTAACLVMFGVNLIWMLFALLAAFGLAAVVLAGLTLNTWISWLAARRR</sequence>
<comment type="caution">
    <text evidence="2">The sequence shown here is derived from an EMBL/GenBank/DDBJ whole genome shotgun (WGS) entry which is preliminary data.</text>
</comment>
<protein>
    <recommendedName>
        <fullName evidence="4">Histidinol phosphate aminotransferase</fullName>
    </recommendedName>
</protein>
<dbReference type="EMBL" id="FNYY01000005">
    <property type="protein sequence ID" value="SEJ34454.1"/>
    <property type="molecule type" value="Genomic_DNA"/>
</dbReference>
<dbReference type="RefSeq" id="WP_048532891.1">
    <property type="nucleotide sequence ID" value="NZ_CATLQZ010000014.1"/>
</dbReference>
<evidence type="ECO:0008006" key="4">
    <source>
        <dbReference type="Google" id="ProtNLM"/>
    </source>
</evidence>
<gene>
    <name evidence="2" type="ORF">SAMN04487940_10554</name>
</gene>
<proteinExistence type="predicted"/>
<organism evidence="2 3">
    <name type="scientific">Marinovum algicola</name>
    <dbReference type="NCBI Taxonomy" id="42444"/>
    <lineage>
        <taxon>Bacteria</taxon>
        <taxon>Pseudomonadati</taxon>
        <taxon>Pseudomonadota</taxon>
        <taxon>Alphaproteobacteria</taxon>
        <taxon>Rhodobacterales</taxon>
        <taxon>Roseobacteraceae</taxon>
        <taxon>Marinovum</taxon>
    </lineage>
</organism>
<accession>A0A975ZN24</accession>
<evidence type="ECO:0000256" key="1">
    <source>
        <dbReference type="SAM" id="Phobius"/>
    </source>
</evidence>
<evidence type="ECO:0000313" key="2">
    <source>
        <dbReference type="EMBL" id="SEJ34454.1"/>
    </source>
</evidence>
<keyword evidence="1" id="KW-0472">Membrane</keyword>